<protein>
    <submittedName>
        <fullName evidence="1">Uncharacterized protein</fullName>
    </submittedName>
</protein>
<dbReference type="Proteomes" id="UP000251634">
    <property type="component" value="Unassembled WGS sequence"/>
</dbReference>
<organism evidence="1 2">
    <name type="scientific">Faecalibacterium prausnitzii</name>
    <dbReference type="NCBI Taxonomy" id="853"/>
    <lineage>
        <taxon>Bacteria</taxon>
        <taxon>Bacillati</taxon>
        <taxon>Bacillota</taxon>
        <taxon>Clostridia</taxon>
        <taxon>Eubacteriales</taxon>
        <taxon>Oscillospiraceae</taxon>
        <taxon>Faecalibacterium</taxon>
    </lineage>
</organism>
<gene>
    <name evidence="1" type="ORF">C4N25_05065</name>
</gene>
<name>A0A329TNS9_9FIRM</name>
<evidence type="ECO:0000313" key="1">
    <source>
        <dbReference type="EMBL" id="RAW51361.1"/>
    </source>
</evidence>
<evidence type="ECO:0000313" key="2">
    <source>
        <dbReference type="Proteomes" id="UP000251634"/>
    </source>
</evidence>
<accession>A0A329TNS9</accession>
<sequence length="116" mass="13074">MRCFIGKRKKPLFVCQNQRFLVNNKLYLIVKSSPFGRAGAQAPERASPAEWILHIAIRCLFQRDVVSQCKCYLVSILALSVTYGDTSPKVRGLGREGQFIAPLKTPTCESRNIMVE</sequence>
<dbReference type="AlphaFoldDB" id="A0A329TNS9"/>
<reference evidence="1 2" key="1">
    <citation type="submission" date="2018-02" db="EMBL/GenBank/DDBJ databases">
        <title>Complete genome sequencing of Faecalibacterium prausnitzii strains isolated from the human gut.</title>
        <authorList>
            <person name="Fitzgerald B.C."/>
            <person name="Shkoporov A.N."/>
            <person name="Ross P.R."/>
            <person name="Hill C."/>
        </authorList>
    </citation>
    <scope>NUCLEOTIDE SEQUENCE [LARGE SCALE GENOMIC DNA]</scope>
    <source>
        <strain evidence="1 2">APC942/8-14-2</strain>
    </source>
</reference>
<proteinExistence type="predicted"/>
<comment type="caution">
    <text evidence="1">The sequence shown here is derived from an EMBL/GenBank/DDBJ whole genome shotgun (WGS) entry which is preliminary data.</text>
</comment>
<dbReference type="EMBL" id="PRKZ01000002">
    <property type="protein sequence ID" value="RAW51361.1"/>
    <property type="molecule type" value="Genomic_DNA"/>
</dbReference>